<dbReference type="AlphaFoldDB" id="A0A6P8ZA29"/>
<organism evidence="2 3">
    <name type="scientific">Drosophila albomicans</name>
    <name type="common">Fruit fly</name>
    <dbReference type="NCBI Taxonomy" id="7291"/>
    <lineage>
        <taxon>Eukaryota</taxon>
        <taxon>Metazoa</taxon>
        <taxon>Ecdysozoa</taxon>
        <taxon>Arthropoda</taxon>
        <taxon>Hexapoda</taxon>
        <taxon>Insecta</taxon>
        <taxon>Pterygota</taxon>
        <taxon>Neoptera</taxon>
        <taxon>Endopterygota</taxon>
        <taxon>Diptera</taxon>
        <taxon>Brachycera</taxon>
        <taxon>Muscomorpha</taxon>
        <taxon>Ephydroidea</taxon>
        <taxon>Drosophilidae</taxon>
        <taxon>Drosophila</taxon>
    </lineage>
</organism>
<evidence type="ECO:0000313" key="3">
    <source>
        <dbReference type="RefSeq" id="XP_034113222.1"/>
    </source>
</evidence>
<keyword evidence="2" id="KW-1185">Reference proteome</keyword>
<feature type="signal peptide" evidence="1">
    <location>
        <begin position="1"/>
        <end position="20"/>
    </location>
</feature>
<name>A0A6P8ZA29_DROAB</name>
<keyword evidence="1" id="KW-0732">Signal</keyword>
<evidence type="ECO:0000256" key="1">
    <source>
        <dbReference type="SAM" id="SignalP"/>
    </source>
</evidence>
<sequence>MVAIKLLFLTIFTLVNLSNGKPRLLKGHEHYAAKTRFLHALRYVAAVGGPKYKVSSIGAVSNEIRFGSLDIYDVDLFIGTPKPVQQCQVKIWSRPWKPGSGINIKISCDGTLEFETDY</sequence>
<evidence type="ECO:0000313" key="2">
    <source>
        <dbReference type="Proteomes" id="UP000515160"/>
    </source>
</evidence>
<proteinExistence type="predicted"/>
<reference evidence="3" key="1">
    <citation type="submission" date="2025-08" db="UniProtKB">
        <authorList>
            <consortium name="RefSeq"/>
        </authorList>
    </citation>
    <scope>IDENTIFICATION</scope>
    <source>
        <strain evidence="3">15112-1751.03</strain>
        <tissue evidence="3">Whole Adult</tissue>
    </source>
</reference>
<dbReference type="GeneID" id="117573858"/>
<dbReference type="OrthoDB" id="6357437at2759"/>
<feature type="chain" id="PRO_5027546097" evidence="1">
    <location>
        <begin position="21"/>
        <end position="118"/>
    </location>
</feature>
<accession>A0A6P8ZA29</accession>
<protein>
    <submittedName>
        <fullName evidence="3">Cystatin-like protein</fullName>
    </submittedName>
</protein>
<gene>
    <name evidence="3" type="primary">LOC117573858</name>
</gene>
<dbReference type="Proteomes" id="UP000515160">
    <property type="component" value="Chromosome 2R"/>
</dbReference>
<dbReference type="RefSeq" id="XP_034113222.1">
    <property type="nucleotide sequence ID" value="XM_034257331.2"/>
</dbReference>